<feature type="compositionally biased region" description="Low complexity" evidence="1">
    <location>
        <begin position="79"/>
        <end position="90"/>
    </location>
</feature>
<feature type="compositionally biased region" description="Polar residues" evidence="1">
    <location>
        <begin position="1"/>
        <end position="15"/>
    </location>
</feature>
<keyword evidence="3" id="KW-1185">Reference proteome</keyword>
<evidence type="ECO:0000256" key="1">
    <source>
        <dbReference type="SAM" id="MobiDB-lite"/>
    </source>
</evidence>
<reference evidence="2 3" key="1">
    <citation type="submission" date="2019-05" db="EMBL/GenBank/DDBJ databases">
        <title>Another draft genome of Portunus trituberculatus and its Hox gene families provides insights of decapod evolution.</title>
        <authorList>
            <person name="Jeong J.-H."/>
            <person name="Song I."/>
            <person name="Kim S."/>
            <person name="Choi T."/>
            <person name="Kim D."/>
            <person name="Ryu S."/>
            <person name="Kim W."/>
        </authorList>
    </citation>
    <scope>NUCLEOTIDE SEQUENCE [LARGE SCALE GENOMIC DNA]</scope>
    <source>
        <tissue evidence="2">Muscle</tissue>
    </source>
</reference>
<organism evidence="2 3">
    <name type="scientific">Portunus trituberculatus</name>
    <name type="common">Swimming crab</name>
    <name type="synonym">Neptunus trituberculatus</name>
    <dbReference type="NCBI Taxonomy" id="210409"/>
    <lineage>
        <taxon>Eukaryota</taxon>
        <taxon>Metazoa</taxon>
        <taxon>Ecdysozoa</taxon>
        <taxon>Arthropoda</taxon>
        <taxon>Crustacea</taxon>
        <taxon>Multicrustacea</taxon>
        <taxon>Malacostraca</taxon>
        <taxon>Eumalacostraca</taxon>
        <taxon>Eucarida</taxon>
        <taxon>Decapoda</taxon>
        <taxon>Pleocyemata</taxon>
        <taxon>Brachyura</taxon>
        <taxon>Eubrachyura</taxon>
        <taxon>Portunoidea</taxon>
        <taxon>Portunidae</taxon>
        <taxon>Portuninae</taxon>
        <taxon>Portunus</taxon>
    </lineage>
</organism>
<accession>A0A5B7GMA3</accession>
<protein>
    <submittedName>
        <fullName evidence="2">Uncharacterized protein</fullName>
    </submittedName>
</protein>
<evidence type="ECO:0000313" key="2">
    <source>
        <dbReference type="EMBL" id="MPC58367.1"/>
    </source>
</evidence>
<dbReference type="Proteomes" id="UP000324222">
    <property type="component" value="Unassembled WGS sequence"/>
</dbReference>
<gene>
    <name evidence="2" type="ORF">E2C01_052370</name>
</gene>
<feature type="compositionally biased region" description="Polar residues" evidence="1">
    <location>
        <begin position="24"/>
        <end position="37"/>
    </location>
</feature>
<dbReference type="AlphaFoldDB" id="A0A5B7GMA3"/>
<name>A0A5B7GMA3_PORTR</name>
<feature type="region of interest" description="Disordered" evidence="1">
    <location>
        <begin position="73"/>
        <end position="114"/>
    </location>
</feature>
<comment type="caution">
    <text evidence="2">The sequence shown here is derived from an EMBL/GenBank/DDBJ whole genome shotgun (WGS) entry which is preliminary data.</text>
</comment>
<feature type="region of interest" description="Disordered" evidence="1">
    <location>
        <begin position="1"/>
        <end position="53"/>
    </location>
</feature>
<evidence type="ECO:0000313" key="3">
    <source>
        <dbReference type="Proteomes" id="UP000324222"/>
    </source>
</evidence>
<proteinExistence type="predicted"/>
<dbReference type="EMBL" id="VSRR010015609">
    <property type="protein sequence ID" value="MPC58367.1"/>
    <property type="molecule type" value="Genomic_DNA"/>
</dbReference>
<sequence length="114" mass="12702">MTRCTGSHRSTTRTTPGIPCQHPSLISTAPSLPSTRNIPLKRKKRNMNMSTQSQVRRWDLLRFCLTRVQVSPERTTRCSPSSPAQASPAATNFRASTLMGRPTVRYGTTARPMD</sequence>